<dbReference type="InParanoid" id="A0A166BPQ9"/>
<reference evidence="1 2" key="1">
    <citation type="journal article" date="2016" name="Mol. Biol. Evol.">
        <title>Comparative Genomics of Early-Diverging Mushroom-Forming Fungi Provides Insights into the Origins of Lignocellulose Decay Capabilities.</title>
        <authorList>
            <person name="Nagy L.G."/>
            <person name="Riley R."/>
            <person name="Tritt A."/>
            <person name="Adam C."/>
            <person name="Daum C."/>
            <person name="Floudas D."/>
            <person name="Sun H."/>
            <person name="Yadav J.S."/>
            <person name="Pangilinan J."/>
            <person name="Larsson K.H."/>
            <person name="Matsuura K."/>
            <person name="Barry K."/>
            <person name="Labutti K."/>
            <person name="Kuo R."/>
            <person name="Ohm R.A."/>
            <person name="Bhattacharya S.S."/>
            <person name="Shirouzu T."/>
            <person name="Yoshinaga Y."/>
            <person name="Martin F.M."/>
            <person name="Grigoriev I.V."/>
            <person name="Hibbett D.S."/>
        </authorList>
    </citation>
    <scope>NUCLEOTIDE SEQUENCE [LARGE SCALE GENOMIC DNA]</scope>
    <source>
        <strain evidence="1 2">HHB12029</strain>
    </source>
</reference>
<dbReference type="Proteomes" id="UP000077266">
    <property type="component" value="Unassembled WGS sequence"/>
</dbReference>
<proteinExistence type="predicted"/>
<name>A0A166BPQ9_EXIGL</name>
<evidence type="ECO:0000313" key="1">
    <source>
        <dbReference type="EMBL" id="KZW03000.1"/>
    </source>
</evidence>
<dbReference type="AlphaFoldDB" id="A0A166BPQ9"/>
<sequence>MCWLSTCRPVSFLASPASGMLNSTLALLSLHPSRRGCVFYHGRAPRHVLTVTSVTHVSVVPLCWKRGTSLFSTIPCLSRANWRGPEQIY</sequence>
<accession>A0A166BPQ9</accession>
<protein>
    <submittedName>
        <fullName evidence="1">Uncharacterized protein</fullName>
    </submittedName>
</protein>
<evidence type="ECO:0000313" key="2">
    <source>
        <dbReference type="Proteomes" id="UP000077266"/>
    </source>
</evidence>
<dbReference type="EMBL" id="KV425885">
    <property type="protein sequence ID" value="KZW03000.1"/>
    <property type="molecule type" value="Genomic_DNA"/>
</dbReference>
<keyword evidence="2" id="KW-1185">Reference proteome</keyword>
<organism evidence="1 2">
    <name type="scientific">Exidia glandulosa HHB12029</name>
    <dbReference type="NCBI Taxonomy" id="1314781"/>
    <lineage>
        <taxon>Eukaryota</taxon>
        <taxon>Fungi</taxon>
        <taxon>Dikarya</taxon>
        <taxon>Basidiomycota</taxon>
        <taxon>Agaricomycotina</taxon>
        <taxon>Agaricomycetes</taxon>
        <taxon>Auriculariales</taxon>
        <taxon>Exidiaceae</taxon>
        <taxon>Exidia</taxon>
    </lineage>
</organism>
<gene>
    <name evidence="1" type="ORF">EXIGLDRAFT_318577</name>
</gene>